<sequence length="180" mass="19690">MQGVVDEQDNSGAQRAVIAQLLPELRAAARMLTRSRSEADDLVQESVLRMLRGLPGFSTPPELAHDLKAALRPWGLTVLRNTFREGWRRAKRERDHQDAHPPELEPGRPTEQESAHQVRDLARAMAGLPPAMREALMLVAARGLTLEAAAEICGVPVGTMKARVSRARRALSDALAPVNG</sequence>
<reference evidence="7 8" key="1">
    <citation type="submission" date="2021-01" db="EMBL/GenBank/DDBJ databases">
        <title>Roseomonas sp. nov, a bacterium isolated from an oil production mixture in Yumen Oilfield.</title>
        <authorList>
            <person name="Wu D."/>
        </authorList>
    </citation>
    <scope>NUCLEOTIDE SEQUENCE [LARGE SCALE GENOMIC DNA]</scope>
    <source>
        <strain evidence="7 8">ROY-5-3</strain>
    </source>
</reference>
<keyword evidence="1" id="KW-0805">Transcription regulation</keyword>
<dbReference type="InterPro" id="IPR014284">
    <property type="entry name" value="RNA_pol_sigma-70_dom"/>
</dbReference>
<proteinExistence type="predicted"/>
<dbReference type="CDD" id="cd06171">
    <property type="entry name" value="Sigma70_r4"/>
    <property type="match status" value="1"/>
</dbReference>
<dbReference type="NCBIfam" id="TIGR02937">
    <property type="entry name" value="sigma70-ECF"/>
    <property type="match status" value="1"/>
</dbReference>
<evidence type="ECO:0000313" key="7">
    <source>
        <dbReference type="EMBL" id="MBU8545672.1"/>
    </source>
</evidence>
<evidence type="ECO:0000259" key="6">
    <source>
        <dbReference type="Pfam" id="PF08281"/>
    </source>
</evidence>
<keyword evidence="2" id="KW-0731">Sigma factor</keyword>
<comment type="caution">
    <text evidence="7">The sequence shown here is derived from an EMBL/GenBank/DDBJ whole genome shotgun (WGS) entry which is preliminary data.</text>
</comment>
<dbReference type="Pfam" id="PF08281">
    <property type="entry name" value="Sigma70_r4_2"/>
    <property type="match status" value="1"/>
</dbReference>
<keyword evidence="8" id="KW-1185">Reference proteome</keyword>
<feature type="domain" description="RNA polymerase sigma-70 region 2" evidence="5">
    <location>
        <begin position="18"/>
        <end position="92"/>
    </location>
</feature>
<gene>
    <name evidence="7" type="ORF">JJQ90_18250</name>
</gene>
<evidence type="ECO:0000256" key="1">
    <source>
        <dbReference type="ARBA" id="ARBA00023015"/>
    </source>
</evidence>
<evidence type="ECO:0000256" key="3">
    <source>
        <dbReference type="ARBA" id="ARBA00023163"/>
    </source>
</evidence>
<evidence type="ECO:0000259" key="5">
    <source>
        <dbReference type="Pfam" id="PF04542"/>
    </source>
</evidence>
<dbReference type="EMBL" id="JAERQM010000005">
    <property type="protein sequence ID" value="MBU8545672.1"/>
    <property type="molecule type" value="Genomic_DNA"/>
</dbReference>
<dbReference type="InterPro" id="IPR039425">
    <property type="entry name" value="RNA_pol_sigma-70-like"/>
</dbReference>
<feature type="domain" description="RNA polymerase sigma factor 70 region 4 type 2" evidence="6">
    <location>
        <begin position="120"/>
        <end position="171"/>
    </location>
</feature>
<dbReference type="InterPro" id="IPR013249">
    <property type="entry name" value="RNA_pol_sigma70_r4_t2"/>
</dbReference>
<keyword evidence="3" id="KW-0804">Transcription</keyword>
<accession>A0ABS6HAC0</accession>
<evidence type="ECO:0000256" key="4">
    <source>
        <dbReference type="SAM" id="MobiDB-lite"/>
    </source>
</evidence>
<feature type="region of interest" description="Disordered" evidence="4">
    <location>
        <begin position="89"/>
        <end position="117"/>
    </location>
</feature>
<dbReference type="Proteomes" id="UP000689967">
    <property type="component" value="Unassembled WGS sequence"/>
</dbReference>
<dbReference type="Pfam" id="PF04542">
    <property type="entry name" value="Sigma70_r2"/>
    <property type="match status" value="1"/>
</dbReference>
<name>A0ABS6HAC0_9PROT</name>
<dbReference type="PANTHER" id="PTHR43133:SF25">
    <property type="entry name" value="RNA POLYMERASE SIGMA FACTOR RFAY-RELATED"/>
    <property type="match status" value="1"/>
</dbReference>
<dbReference type="PANTHER" id="PTHR43133">
    <property type="entry name" value="RNA POLYMERASE ECF-TYPE SIGMA FACTO"/>
    <property type="match status" value="1"/>
</dbReference>
<organism evidence="7 8">
    <name type="scientific">Falsiroseomonas oleicola</name>
    <dbReference type="NCBI Taxonomy" id="2801474"/>
    <lineage>
        <taxon>Bacteria</taxon>
        <taxon>Pseudomonadati</taxon>
        <taxon>Pseudomonadota</taxon>
        <taxon>Alphaproteobacteria</taxon>
        <taxon>Acetobacterales</taxon>
        <taxon>Roseomonadaceae</taxon>
        <taxon>Falsiroseomonas</taxon>
    </lineage>
</organism>
<evidence type="ECO:0000313" key="8">
    <source>
        <dbReference type="Proteomes" id="UP000689967"/>
    </source>
</evidence>
<protein>
    <submittedName>
        <fullName evidence="7">RNA polymerase sigma factor</fullName>
    </submittedName>
</protein>
<dbReference type="InterPro" id="IPR007627">
    <property type="entry name" value="RNA_pol_sigma70_r2"/>
</dbReference>
<evidence type="ECO:0000256" key="2">
    <source>
        <dbReference type="ARBA" id="ARBA00023082"/>
    </source>
</evidence>